<name>A0AC55CSE4_ECHTE</name>
<organism evidence="1 2">
    <name type="scientific">Echinops telfairi</name>
    <name type="common">Lesser hedgehog tenrec</name>
    <dbReference type="NCBI Taxonomy" id="9371"/>
    <lineage>
        <taxon>Eukaryota</taxon>
        <taxon>Metazoa</taxon>
        <taxon>Chordata</taxon>
        <taxon>Craniata</taxon>
        <taxon>Vertebrata</taxon>
        <taxon>Euteleostomi</taxon>
        <taxon>Mammalia</taxon>
        <taxon>Eutheria</taxon>
        <taxon>Afrotheria</taxon>
        <taxon>Tenrecidae</taxon>
        <taxon>Tenrecinae</taxon>
        <taxon>Echinops</taxon>
    </lineage>
</organism>
<reference evidence="2" key="1">
    <citation type="submission" date="2025-08" db="UniProtKB">
        <authorList>
            <consortium name="RefSeq"/>
        </authorList>
    </citation>
    <scope>IDENTIFICATION</scope>
</reference>
<gene>
    <name evidence="2" type="primary">LOC105979368</name>
</gene>
<accession>A0AC55CSE4</accession>
<evidence type="ECO:0000313" key="1">
    <source>
        <dbReference type="Proteomes" id="UP000694863"/>
    </source>
</evidence>
<protein>
    <submittedName>
        <fullName evidence="2">Nucleoside diphosphate kinase B-like</fullName>
    </submittedName>
</protein>
<sequence>MANNERTFIAVKPKGVQYGLVGDIIKPFEQKGFHLVAMKLVQASKGHLKQHYIGPKDRPFFPGLVKDINSGPIVAVVWEGLNVVKTGWVMLEETNPVDSKAGTIRGDFCIQVGMNIIRSSDSVKSTEKEISLWFKPEELMD</sequence>
<evidence type="ECO:0000313" key="2">
    <source>
        <dbReference type="RefSeq" id="XP_045142413.1"/>
    </source>
</evidence>
<keyword evidence="1" id="KW-1185">Reference proteome</keyword>
<dbReference type="Proteomes" id="UP000694863">
    <property type="component" value="Unplaced"/>
</dbReference>
<proteinExistence type="predicted"/>
<dbReference type="RefSeq" id="XP_045142413.1">
    <property type="nucleotide sequence ID" value="XM_045286478.1"/>
</dbReference>